<dbReference type="SUPFAM" id="SSF81653">
    <property type="entry name" value="Calcium ATPase, transduction domain A"/>
    <property type="match status" value="1"/>
</dbReference>
<dbReference type="Pfam" id="PF00122">
    <property type="entry name" value="E1-E2_ATPase"/>
    <property type="match status" value="1"/>
</dbReference>
<evidence type="ECO:0000256" key="6">
    <source>
        <dbReference type="ARBA" id="ARBA00022989"/>
    </source>
</evidence>
<dbReference type="PANTHER" id="PTHR48085:SF5">
    <property type="entry name" value="CADMIUM_ZINC-TRANSPORTING ATPASE HMA4-RELATED"/>
    <property type="match status" value="1"/>
</dbReference>
<dbReference type="GO" id="GO:0046872">
    <property type="term" value="F:metal ion binding"/>
    <property type="evidence" value="ECO:0007669"/>
    <property type="project" value="UniProtKB-KW"/>
</dbReference>
<dbReference type="InterPro" id="IPR023214">
    <property type="entry name" value="HAD_sf"/>
</dbReference>
<dbReference type="SFLD" id="SFLDG00002">
    <property type="entry name" value="C1.7:_P-type_atpase_like"/>
    <property type="match status" value="1"/>
</dbReference>
<evidence type="ECO:0000256" key="2">
    <source>
        <dbReference type="ARBA" id="ARBA00006024"/>
    </source>
</evidence>
<dbReference type="AlphaFoldDB" id="A0A918W1S9"/>
<dbReference type="Gene3D" id="3.40.1110.10">
    <property type="entry name" value="Calcium-transporting ATPase, cytoplasmic domain N"/>
    <property type="match status" value="1"/>
</dbReference>
<dbReference type="GO" id="GO:0015086">
    <property type="term" value="F:cadmium ion transmembrane transporter activity"/>
    <property type="evidence" value="ECO:0007669"/>
    <property type="project" value="TreeGrafter"/>
</dbReference>
<proteinExistence type="inferred from homology"/>
<feature type="transmembrane region" description="Helical" evidence="10">
    <location>
        <begin position="267"/>
        <end position="288"/>
    </location>
</feature>
<feature type="compositionally biased region" description="Basic and acidic residues" evidence="11">
    <location>
        <begin position="639"/>
        <end position="648"/>
    </location>
</feature>
<feature type="transmembrane region" description="Helical" evidence="10">
    <location>
        <begin position="85"/>
        <end position="102"/>
    </location>
</feature>
<evidence type="ECO:0000256" key="4">
    <source>
        <dbReference type="ARBA" id="ARBA00022723"/>
    </source>
</evidence>
<dbReference type="SFLD" id="SFLDS00003">
    <property type="entry name" value="Haloacid_Dehalogenase"/>
    <property type="match status" value="1"/>
</dbReference>
<feature type="transmembrane region" description="Helical" evidence="10">
    <location>
        <begin position="62"/>
        <end position="79"/>
    </location>
</feature>
<keyword evidence="10" id="KW-1003">Cell membrane</keyword>
<dbReference type="InterPro" id="IPR008250">
    <property type="entry name" value="ATPase_P-typ_transduc_dom_A_sf"/>
</dbReference>
<dbReference type="InterPro" id="IPR044492">
    <property type="entry name" value="P_typ_ATPase_HD_dom"/>
</dbReference>
<evidence type="ECO:0000313" key="14">
    <source>
        <dbReference type="Proteomes" id="UP000610456"/>
    </source>
</evidence>
<dbReference type="Proteomes" id="UP000610456">
    <property type="component" value="Unassembled WGS sequence"/>
</dbReference>
<evidence type="ECO:0000256" key="1">
    <source>
        <dbReference type="ARBA" id="ARBA00004370"/>
    </source>
</evidence>
<keyword evidence="4 10" id="KW-0479">Metal-binding</keyword>
<evidence type="ECO:0000256" key="8">
    <source>
        <dbReference type="ARBA" id="ARBA00039097"/>
    </source>
</evidence>
<comment type="similarity">
    <text evidence="2 10">Belongs to the cation transport ATPase (P-type) (TC 3.A.3) family. Type IB subfamily.</text>
</comment>
<dbReference type="GO" id="GO:0005524">
    <property type="term" value="F:ATP binding"/>
    <property type="evidence" value="ECO:0007669"/>
    <property type="project" value="UniProtKB-UniRule"/>
</dbReference>
<keyword evidence="6 10" id="KW-1133">Transmembrane helix</keyword>
<evidence type="ECO:0000313" key="13">
    <source>
        <dbReference type="EMBL" id="GHA50788.1"/>
    </source>
</evidence>
<dbReference type="InterPro" id="IPR018303">
    <property type="entry name" value="ATPase_P-typ_P_site"/>
</dbReference>
<accession>A0A918W1S9</accession>
<feature type="transmembrane region" description="Helical" evidence="10">
    <location>
        <begin position="571"/>
        <end position="589"/>
    </location>
</feature>
<keyword evidence="14" id="KW-1185">Reference proteome</keyword>
<feature type="region of interest" description="Disordered" evidence="11">
    <location>
        <begin position="624"/>
        <end position="648"/>
    </location>
</feature>
<dbReference type="InterPro" id="IPR023298">
    <property type="entry name" value="ATPase_P-typ_TM_dom_sf"/>
</dbReference>
<organism evidence="13 14">
    <name type="scientific">Salinimicrobium marinum</name>
    <dbReference type="NCBI Taxonomy" id="680283"/>
    <lineage>
        <taxon>Bacteria</taxon>
        <taxon>Pseudomonadati</taxon>
        <taxon>Bacteroidota</taxon>
        <taxon>Flavobacteriia</taxon>
        <taxon>Flavobacteriales</taxon>
        <taxon>Flavobacteriaceae</taxon>
        <taxon>Salinimicrobium</taxon>
    </lineage>
</organism>
<feature type="transmembrane region" description="Helical" evidence="10">
    <location>
        <begin position="595"/>
        <end position="611"/>
    </location>
</feature>
<gene>
    <name evidence="13" type="ORF">GCM10007103_34420</name>
</gene>
<dbReference type="InterPro" id="IPR001757">
    <property type="entry name" value="P_typ_ATPase"/>
</dbReference>
<dbReference type="SUPFAM" id="SSF56784">
    <property type="entry name" value="HAD-like"/>
    <property type="match status" value="1"/>
</dbReference>
<feature type="domain" description="P-type ATPase A" evidence="12">
    <location>
        <begin position="117"/>
        <end position="216"/>
    </location>
</feature>
<dbReference type="EC" id="7.2.2.12" evidence="8"/>
<dbReference type="NCBIfam" id="TIGR01494">
    <property type="entry name" value="ATPase_P-type"/>
    <property type="match status" value="1"/>
</dbReference>
<dbReference type="GO" id="GO:0016463">
    <property type="term" value="F:P-type zinc transporter activity"/>
    <property type="evidence" value="ECO:0007669"/>
    <property type="project" value="UniProtKB-EC"/>
</dbReference>
<feature type="transmembrane region" description="Helical" evidence="10">
    <location>
        <begin position="235"/>
        <end position="255"/>
    </location>
</feature>
<comment type="catalytic activity">
    <reaction evidence="9">
        <text>Zn(2+)(in) + ATP + H2O = Zn(2+)(out) + ADP + phosphate + H(+)</text>
        <dbReference type="Rhea" id="RHEA:20621"/>
        <dbReference type="ChEBI" id="CHEBI:15377"/>
        <dbReference type="ChEBI" id="CHEBI:15378"/>
        <dbReference type="ChEBI" id="CHEBI:29105"/>
        <dbReference type="ChEBI" id="CHEBI:30616"/>
        <dbReference type="ChEBI" id="CHEBI:43474"/>
        <dbReference type="ChEBI" id="CHEBI:456216"/>
        <dbReference type="EC" id="7.2.2.12"/>
    </reaction>
</comment>
<comment type="subcellular location">
    <subcellularLocation>
        <location evidence="10">Cell membrane</location>
    </subcellularLocation>
    <subcellularLocation>
        <location evidence="1">Membrane</location>
    </subcellularLocation>
</comment>
<evidence type="ECO:0000256" key="5">
    <source>
        <dbReference type="ARBA" id="ARBA00022967"/>
    </source>
</evidence>
<dbReference type="SFLD" id="SFLDF00027">
    <property type="entry name" value="p-type_atpase"/>
    <property type="match status" value="1"/>
</dbReference>
<evidence type="ECO:0000256" key="3">
    <source>
        <dbReference type="ARBA" id="ARBA00022692"/>
    </source>
</evidence>
<dbReference type="Pfam" id="PF00702">
    <property type="entry name" value="Hydrolase"/>
    <property type="match status" value="1"/>
</dbReference>
<dbReference type="InterPro" id="IPR036412">
    <property type="entry name" value="HAD-like_sf"/>
</dbReference>
<comment type="caution">
    <text evidence="13">The sequence shown here is derived from an EMBL/GenBank/DDBJ whole genome shotgun (WGS) entry which is preliminary data.</text>
</comment>
<dbReference type="InterPro" id="IPR051014">
    <property type="entry name" value="Cation_Transport_ATPase_IB"/>
</dbReference>
<dbReference type="Gene3D" id="2.70.150.10">
    <property type="entry name" value="Calcium-transporting ATPase, cytoplasmic transduction domain A"/>
    <property type="match status" value="1"/>
</dbReference>
<dbReference type="NCBIfam" id="TIGR01525">
    <property type="entry name" value="ATPase-IB_hvy"/>
    <property type="match status" value="1"/>
</dbReference>
<dbReference type="InterPro" id="IPR027256">
    <property type="entry name" value="P-typ_ATPase_IB"/>
</dbReference>
<feature type="transmembrane region" description="Helical" evidence="10">
    <location>
        <begin position="32"/>
        <end position="50"/>
    </location>
</feature>
<feature type="compositionally biased region" description="Low complexity" evidence="11">
    <location>
        <begin position="624"/>
        <end position="634"/>
    </location>
</feature>
<dbReference type="EMBL" id="BMXB01000025">
    <property type="protein sequence ID" value="GHA50788.1"/>
    <property type="molecule type" value="Genomic_DNA"/>
</dbReference>
<dbReference type="GO" id="GO:0016887">
    <property type="term" value="F:ATP hydrolysis activity"/>
    <property type="evidence" value="ECO:0007669"/>
    <property type="project" value="InterPro"/>
</dbReference>
<reference evidence="13" key="2">
    <citation type="submission" date="2020-09" db="EMBL/GenBank/DDBJ databases">
        <authorList>
            <person name="Sun Q."/>
            <person name="Kim S."/>
        </authorList>
    </citation>
    <scope>NUCLEOTIDE SEQUENCE</scope>
    <source>
        <strain evidence="13">KCTC 12719</strain>
    </source>
</reference>
<keyword evidence="10" id="KW-0547">Nucleotide-binding</keyword>
<dbReference type="InterPro" id="IPR059000">
    <property type="entry name" value="ATPase_P-type_domA"/>
</dbReference>
<dbReference type="PANTHER" id="PTHR48085">
    <property type="entry name" value="CADMIUM/ZINC-TRANSPORTING ATPASE HMA2-RELATED"/>
    <property type="match status" value="1"/>
</dbReference>
<keyword evidence="10" id="KW-0067">ATP-binding</keyword>
<dbReference type="PROSITE" id="PS00154">
    <property type="entry name" value="ATPASE_E1_E2"/>
    <property type="match status" value="1"/>
</dbReference>
<evidence type="ECO:0000256" key="11">
    <source>
        <dbReference type="SAM" id="MobiDB-lite"/>
    </source>
</evidence>
<keyword evidence="3 10" id="KW-0812">Transmembrane</keyword>
<dbReference type="PRINTS" id="PR00119">
    <property type="entry name" value="CATATPASE"/>
</dbReference>
<evidence type="ECO:0000256" key="10">
    <source>
        <dbReference type="RuleBase" id="RU362081"/>
    </source>
</evidence>
<dbReference type="SUPFAM" id="SSF81665">
    <property type="entry name" value="Calcium ATPase, transmembrane domain M"/>
    <property type="match status" value="1"/>
</dbReference>
<dbReference type="Gene3D" id="3.40.50.1000">
    <property type="entry name" value="HAD superfamily/HAD-like"/>
    <property type="match status" value="1"/>
</dbReference>
<name>A0A918W1S9_9FLAO</name>
<sequence>MNYGLAAISFVLLAIAIILKEFVEPEWFTQPLQLVLFGAAYLPVGGPVLWKAIKQIGKGEVFNEFFLMGIATIGAFFLGEYAEGVAVMLFYAVGELFQGAAVNKAKKSIESLLKVQAEAVAVVQPDKTVKVVHPSSVAVGSTIRVRPGEKVALDGELISQNATFNTAALTGESAPDRKYEGETVLAGMINLERVSSIKVTSRFEDSKLSKILEMVQEASTRKAKTQRLITRFAKVYAPIVVLLATALVVLPYFLVETYVFEEWLYRSLVFLVISCPCALMISIPLGYFGGIGAASRNGILFKGSNYLDQMRKVDTVVMDKTGTLTKGVFNVQKVVAEDFDKDLMLTLVSALESQSTHPVAKAVTSYCAGFRFESAVVKEVEEIAGLGMKGQVEEFGILAGNAKLLQKFDIPYDKTIEEIAETTVVIAINGKYVGYISIADEIKEDAKTAIDALRKIGIPKLVMLSGDKDRVVQKVSRELGLDLAIGELLPEGKINEVEKLKKNSGVLAFVGDGLNDAPVITLADIGIAMGGLGSDATIETADVVIQTDQPSKIATAITISKATHRIVWQNIGLAFGIKALVLLLGAMGIATMWEAVFADVGVTLLAILNAMRIQRMDFNQNGNSGSFSGSGRNSTPEAQKQKKEVFVP</sequence>
<dbReference type="InterPro" id="IPR023299">
    <property type="entry name" value="ATPase_P-typ_cyto_dom_N"/>
</dbReference>
<evidence type="ECO:0000256" key="9">
    <source>
        <dbReference type="ARBA" id="ARBA00047308"/>
    </source>
</evidence>
<protein>
    <recommendedName>
        <fullName evidence="8">P-type Zn(2+) transporter</fullName>
        <ecNumber evidence="8">7.2.2.12</ecNumber>
    </recommendedName>
</protein>
<evidence type="ECO:0000259" key="12">
    <source>
        <dbReference type="Pfam" id="PF00122"/>
    </source>
</evidence>
<keyword evidence="5" id="KW-1278">Translocase</keyword>
<keyword evidence="7 10" id="KW-0472">Membrane</keyword>
<evidence type="ECO:0000256" key="7">
    <source>
        <dbReference type="ARBA" id="ARBA00023136"/>
    </source>
</evidence>
<dbReference type="GO" id="GO:0005886">
    <property type="term" value="C:plasma membrane"/>
    <property type="evidence" value="ECO:0007669"/>
    <property type="project" value="UniProtKB-SubCell"/>
</dbReference>
<reference evidence="13" key="1">
    <citation type="journal article" date="2014" name="Int. J. Syst. Evol. Microbiol.">
        <title>Complete genome sequence of Corynebacterium casei LMG S-19264T (=DSM 44701T), isolated from a smear-ripened cheese.</title>
        <authorList>
            <consortium name="US DOE Joint Genome Institute (JGI-PGF)"/>
            <person name="Walter F."/>
            <person name="Albersmeier A."/>
            <person name="Kalinowski J."/>
            <person name="Ruckert C."/>
        </authorList>
    </citation>
    <scope>NUCLEOTIDE SEQUENCE</scope>
    <source>
        <strain evidence="13">KCTC 12719</strain>
    </source>
</reference>
<dbReference type="NCBIfam" id="TIGR01512">
    <property type="entry name" value="ATPase-IB2_Cd"/>
    <property type="match status" value="1"/>
</dbReference>